<dbReference type="EnsemblProtists" id="EOD26420">
    <property type="protein sequence ID" value="EOD26420"/>
    <property type="gene ID" value="EMIHUDRAFT_205445"/>
</dbReference>
<keyword evidence="5" id="KW-1185">Reference proteome</keyword>
<dbReference type="GeneID" id="17271966"/>
<dbReference type="PANTHER" id="PTHR11062:SF281">
    <property type="entry name" value="EXOSTOSIN-LIKE 2"/>
    <property type="match status" value="1"/>
</dbReference>
<dbReference type="InterPro" id="IPR004263">
    <property type="entry name" value="Exostosin"/>
</dbReference>
<dbReference type="PANTHER" id="PTHR11062">
    <property type="entry name" value="EXOSTOSIN HEPARAN SULFATE GLYCOSYLTRANSFERASE -RELATED"/>
    <property type="match status" value="1"/>
</dbReference>
<dbReference type="PROSITE" id="PS01186">
    <property type="entry name" value="EGF_2"/>
    <property type="match status" value="1"/>
</dbReference>
<evidence type="ECO:0000313" key="5">
    <source>
        <dbReference type="Proteomes" id="UP000013827"/>
    </source>
</evidence>
<dbReference type="InterPro" id="IPR000742">
    <property type="entry name" value="EGF"/>
</dbReference>
<dbReference type="PaxDb" id="2903-EOD26420"/>
<accession>A0A0D3JSD5</accession>
<name>A0A0D3JSD5_EMIH1</name>
<dbReference type="GO" id="GO:0016757">
    <property type="term" value="F:glycosyltransferase activity"/>
    <property type="evidence" value="ECO:0007669"/>
    <property type="project" value="InterPro"/>
</dbReference>
<sequence length="778" mass="83791">MLRACQSHRDCGLGVCNPWRGWCECPVGWRGASCEQSLLPSCVLPSGGHLPVRSWVLHAFHNGPARDRWDDRSAIGPVACECLAEWVAAPFLLERSRLNGMRGWTTPCISLAESGSAGGASSFAEVLARPSSAVWRRFSFAAAHDTLRLGLTPSLASRNMDEELPAVAAVLAPLRQRAAQIRAVVDPADATAADSCLLAEPPRLLLNGSAPPLPLLPLGRCPRECGGRGWCEPAAFGRAWAGRPGFCNCDVGYWGLDCALRLAADGSPEAGRFRFGVDFAAGFDARLLDRFLSSTRREADPSRADYALLPGPPLVIDGHRLLARLWHVRSRSPLWRGHAGARHAMTLLTERASMDSFQLSYADQDREEWPALALEPHVVGVRRAFEERLQLDELIAAARAEAPPRLPSQVPPHRASRRAARRGGRSVRRLVTLLKEAVAWRREAVSAPILGGLFGRGGYQHPATLRERGCELPDDLRADSANRRWFGLQFNGNTQPPVHFMRGVDVAMPQLLLSARGGASPPPGLAAAASAHPSCDRMASSSPHSPTFERRGQHTSRATLLWFGGHPGHGSARTQLFRRFRHDGLAEPGFVLADSLRGRPEDRRDAVNMSLGSVLRGACAVGAARPGDGDPTRHMVAIFHGCVPVFTLGASAATDDALPFEELLPWSELSLRVPSNDLSSLPSRLWEVAADGPRLRAMQAKLGCAWRSLFWSSLVGSCFGEPTDDGGDAYGALMAVLRARLLRRGSAALGGCAGVPRAASSAESPPGADPALLRLRPT</sequence>
<reference evidence="5" key="1">
    <citation type="journal article" date="2013" name="Nature">
        <title>Pan genome of the phytoplankton Emiliania underpins its global distribution.</title>
        <authorList>
            <person name="Read B.A."/>
            <person name="Kegel J."/>
            <person name="Klute M.J."/>
            <person name="Kuo A."/>
            <person name="Lefebvre S.C."/>
            <person name="Maumus F."/>
            <person name="Mayer C."/>
            <person name="Miller J."/>
            <person name="Monier A."/>
            <person name="Salamov A."/>
            <person name="Young J."/>
            <person name="Aguilar M."/>
            <person name="Claverie J.M."/>
            <person name="Frickenhaus S."/>
            <person name="Gonzalez K."/>
            <person name="Herman E.K."/>
            <person name="Lin Y.C."/>
            <person name="Napier J."/>
            <person name="Ogata H."/>
            <person name="Sarno A.F."/>
            <person name="Shmutz J."/>
            <person name="Schroeder D."/>
            <person name="de Vargas C."/>
            <person name="Verret F."/>
            <person name="von Dassow P."/>
            <person name="Valentin K."/>
            <person name="Van de Peer Y."/>
            <person name="Wheeler G."/>
            <person name="Dacks J.B."/>
            <person name="Delwiche C.F."/>
            <person name="Dyhrman S.T."/>
            <person name="Glockner G."/>
            <person name="John U."/>
            <person name="Richards T."/>
            <person name="Worden A.Z."/>
            <person name="Zhang X."/>
            <person name="Grigoriev I.V."/>
            <person name="Allen A.E."/>
            <person name="Bidle K."/>
            <person name="Borodovsky M."/>
            <person name="Bowler C."/>
            <person name="Brownlee C."/>
            <person name="Cock J.M."/>
            <person name="Elias M."/>
            <person name="Gladyshev V.N."/>
            <person name="Groth M."/>
            <person name="Guda C."/>
            <person name="Hadaegh A."/>
            <person name="Iglesias-Rodriguez M.D."/>
            <person name="Jenkins J."/>
            <person name="Jones B.M."/>
            <person name="Lawson T."/>
            <person name="Leese F."/>
            <person name="Lindquist E."/>
            <person name="Lobanov A."/>
            <person name="Lomsadze A."/>
            <person name="Malik S.B."/>
            <person name="Marsh M.E."/>
            <person name="Mackinder L."/>
            <person name="Mock T."/>
            <person name="Mueller-Roeber B."/>
            <person name="Pagarete A."/>
            <person name="Parker M."/>
            <person name="Probert I."/>
            <person name="Quesneville H."/>
            <person name="Raines C."/>
            <person name="Rensing S.A."/>
            <person name="Riano-Pachon D.M."/>
            <person name="Richier S."/>
            <person name="Rokitta S."/>
            <person name="Shiraiwa Y."/>
            <person name="Soanes D.M."/>
            <person name="van der Giezen M."/>
            <person name="Wahlund T.M."/>
            <person name="Williams B."/>
            <person name="Wilson W."/>
            <person name="Wolfe G."/>
            <person name="Wurch L.L."/>
        </authorList>
    </citation>
    <scope>NUCLEOTIDE SEQUENCE</scope>
</reference>
<feature type="compositionally biased region" description="Low complexity" evidence="1">
    <location>
        <begin position="519"/>
        <end position="533"/>
    </location>
</feature>
<evidence type="ECO:0000259" key="3">
    <source>
        <dbReference type="PROSITE" id="PS01186"/>
    </source>
</evidence>
<dbReference type="KEGG" id="ehx:EMIHUDRAFT_205445"/>
<dbReference type="AlphaFoldDB" id="A0A0D3JSD5"/>
<evidence type="ECO:0000256" key="1">
    <source>
        <dbReference type="SAM" id="MobiDB-lite"/>
    </source>
</evidence>
<feature type="region of interest" description="Disordered" evidence="1">
    <location>
        <begin position="519"/>
        <end position="550"/>
    </location>
</feature>
<evidence type="ECO:0000259" key="2">
    <source>
        <dbReference type="PROSITE" id="PS00022"/>
    </source>
</evidence>
<feature type="domain" description="EGF-like" evidence="2 3">
    <location>
        <begin position="247"/>
        <end position="258"/>
    </location>
</feature>
<dbReference type="RefSeq" id="XP_005778849.1">
    <property type="nucleotide sequence ID" value="XM_005778792.1"/>
</dbReference>
<proteinExistence type="predicted"/>
<dbReference type="PROSITE" id="PS00022">
    <property type="entry name" value="EGF_1"/>
    <property type="match status" value="1"/>
</dbReference>
<dbReference type="Proteomes" id="UP000013827">
    <property type="component" value="Unassembled WGS sequence"/>
</dbReference>
<evidence type="ECO:0000313" key="4">
    <source>
        <dbReference type="EnsemblProtists" id="EOD26420"/>
    </source>
</evidence>
<reference evidence="4" key="2">
    <citation type="submission" date="2024-10" db="UniProtKB">
        <authorList>
            <consortium name="EnsemblProtists"/>
        </authorList>
    </citation>
    <scope>IDENTIFICATION</scope>
</reference>
<organism evidence="4 5">
    <name type="scientific">Emiliania huxleyi (strain CCMP1516)</name>
    <dbReference type="NCBI Taxonomy" id="280463"/>
    <lineage>
        <taxon>Eukaryota</taxon>
        <taxon>Haptista</taxon>
        <taxon>Haptophyta</taxon>
        <taxon>Prymnesiophyceae</taxon>
        <taxon>Isochrysidales</taxon>
        <taxon>Noelaerhabdaceae</taxon>
        <taxon>Emiliania</taxon>
    </lineage>
</organism>
<protein>
    <recommendedName>
        <fullName evidence="2 3">EGF-like domain-containing protein</fullName>
    </recommendedName>
</protein>
<dbReference type="HOGENOM" id="CLU_359992_0_0_1"/>